<evidence type="ECO:0000256" key="4">
    <source>
        <dbReference type="RuleBase" id="RU003494"/>
    </source>
</evidence>
<keyword evidence="2" id="KW-0808">Transferase</keyword>
<dbReference type="EMBL" id="KL142407">
    <property type="protein sequence ID" value="KDR68498.1"/>
    <property type="molecule type" value="Genomic_DNA"/>
</dbReference>
<evidence type="ECO:0000256" key="1">
    <source>
        <dbReference type="ARBA" id="ARBA00012452"/>
    </source>
</evidence>
<dbReference type="OrthoDB" id="249703at2759"/>
<dbReference type="InterPro" id="IPR036249">
    <property type="entry name" value="Thioredoxin-like_sf"/>
</dbReference>
<dbReference type="InterPro" id="IPR004046">
    <property type="entry name" value="GST_C"/>
</dbReference>
<evidence type="ECO:0000256" key="2">
    <source>
        <dbReference type="ARBA" id="ARBA00022679"/>
    </source>
</evidence>
<dbReference type="Gene3D" id="3.40.30.10">
    <property type="entry name" value="Glutaredoxin"/>
    <property type="match status" value="1"/>
</dbReference>
<evidence type="ECO:0000256" key="3">
    <source>
        <dbReference type="ARBA" id="ARBA00047960"/>
    </source>
</evidence>
<feature type="domain" description="GST C-terminal" evidence="6">
    <location>
        <begin position="91"/>
        <end position="216"/>
    </location>
</feature>
<dbReference type="Pfam" id="PF02798">
    <property type="entry name" value="GST_N"/>
    <property type="match status" value="1"/>
</dbReference>
<comment type="similarity">
    <text evidence="4">Belongs to the GST superfamily.</text>
</comment>
<dbReference type="PANTHER" id="PTHR43900:SF3">
    <property type="entry name" value="GLUTATHIONE S-TRANSFERASE RHO"/>
    <property type="match status" value="1"/>
</dbReference>
<evidence type="ECO:0000313" key="7">
    <source>
        <dbReference type="EMBL" id="KDR68498.1"/>
    </source>
</evidence>
<dbReference type="InterPro" id="IPR040079">
    <property type="entry name" value="Glutathione_S-Trfase"/>
</dbReference>
<dbReference type="STRING" id="685588.A0A067SP24"/>
<dbReference type="AlphaFoldDB" id="A0A067SP24"/>
<evidence type="ECO:0000313" key="8">
    <source>
        <dbReference type="Proteomes" id="UP000027222"/>
    </source>
</evidence>
<dbReference type="SUPFAM" id="SSF52833">
    <property type="entry name" value="Thioredoxin-like"/>
    <property type="match status" value="1"/>
</dbReference>
<dbReference type="SFLD" id="SFLDS00019">
    <property type="entry name" value="Glutathione_Transferase_(cytos"/>
    <property type="match status" value="1"/>
</dbReference>
<dbReference type="InterPro" id="IPR004045">
    <property type="entry name" value="Glutathione_S-Trfase_N"/>
</dbReference>
<name>A0A067SP24_GALM3</name>
<dbReference type="EC" id="2.5.1.18" evidence="1"/>
<dbReference type="SFLD" id="SFLDG00358">
    <property type="entry name" value="Main_(cytGST)"/>
    <property type="match status" value="1"/>
</dbReference>
<proteinExistence type="inferred from homology"/>
<evidence type="ECO:0000259" key="6">
    <source>
        <dbReference type="PROSITE" id="PS50405"/>
    </source>
</evidence>
<sequence>MVLKLYGNAVSTATRRAATVLVEKQVPFEFIPINTRKPYLEQKKPEYLAKQPFGQIPLLDDDGFLLYESRAIGRYIAEKYKNQGPALIPVDLKAKAIFEQAASSELANFDFYASQVYTEIVKKKRQGLETDNSFVTKLLSELSVKLDAYDAILSKQRFLVGDDVTLVDLFHLPFGVGLALTGSGIIESKPHVNRWFRELAARPSWRVVKDGVKSTA</sequence>
<reference evidence="8" key="1">
    <citation type="journal article" date="2014" name="Proc. Natl. Acad. Sci. U.S.A.">
        <title>Extensive sampling of basidiomycete genomes demonstrates inadequacy of the white-rot/brown-rot paradigm for wood decay fungi.</title>
        <authorList>
            <person name="Riley R."/>
            <person name="Salamov A.A."/>
            <person name="Brown D.W."/>
            <person name="Nagy L.G."/>
            <person name="Floudas D."/>
            <person name="Held B.W."/>
            <person name="Levasseur A."/>
            <person name="Lombard V."/>
            <person name="Morin E."/>
            <person name="Otillar R."/>
            <person name="Lindquist E.A."/>
            <person name="Sun H."/>
            <person name="LaButti K.M."/>
            <person name="Schmutz J."/>
            <person name="Jabbour D."/>
            <person name="Luo H."/>
            <person name="Baker S.E."/>
            <person name="Pisabarro A.G."/>
            <person name="Walton J.D."/>
            <person name="Blanchette R.A."/>
            <person name="Henrissat B."/>
            <person name="Martin F."/>
            <person name="Cullen D."/>
            <person name="Hibbett D.S."/>
            <person name="Grigoriev I.V."/>
        </authorList>
    </citation>
    <scope>NUCLEOTIDE SEQUENCE [LARGE SCALE GENOMIC DNA]</scope>
    <source>
        <strain evidence="8">CBS 339.88</strain>
    </source>
</reference>
<dbReference type="InterPro" id="IPR010987">
    <property type="entry name" value="Glutathione-S-Trfase_C-like"/>
</dbReference>
<dbReference type="GO" id="GO:0043295">
    <property type="term" value="F:glutathione binding"/>
    <property type="evidence" value="ECO:0007669"/>
    <property type="project" value="TreeGrafter"/>
</dbReference>
<dbReference type="PROSITE" id="PS50405">
    <property type="entry name" value="GST_CTER"/>
    <property type="match status" value="1"/>
</dbReference>
<dbReference type="SFLD" id="SFLDG01154">
    <property type="entry name" value="Main.5:_Phi-like"/>
    <property type="match status" value="1"/>
</dbReference>
<dbReference type="Proteomes" id="UP000027222">
    <property type="component" value="Unassembled WGS sequence"/>
</dbReference>
<dbReference type="PANTHER" id="PTHR43900">
    <property type="entry name" value="GLUTATHIONE S-TRANSFERASE RHO"/>
    <property type="match status" value="1"/>
</dbReference>
<evidence type="ECO:0000259" key="5">
    <source>
        <dbReference type="PROSITE" id="PS50404"/>
    </source>
</evidence>
<accession>A0A067SP24</accession>
<dbReference type="GO" id="GO:0004364">
    <property type="term" value="F:glutathione transferase activity"/>
    <property type="evidence" value="ECO:0007669"/>
    <property type="project" value="UniProtKB-EC"/>
</dbReference>
<feature type="domain" description="GST N-terminal" evidence="5">
    <location>
        <begin position="1"/>
        <end position="84"/>
    </location>
</feature>
<dbReference type="Pfam" id="PF00043">
    <property type="entry name" value="GST_C"/>
    <property type="match status" value="1"/>
</dbReference>
<dbReference type="CDD" id="cd03053">
    <property type="entry name" value="GST_N_Phi"/>
    <property type="match status" value="1"/>
</dbReference>
<dbReference type="SUPFAM" id="SSF47616">
    <property type="entry name" value="GST C-terminal domain-like"/>
    <property type="match status" value="1"/>
</dbReference>
<comment type="catalytic activity">
    <reaction evidence="3">
        <text>RX + glutathione = an S-substituted glutathione + a halide anion + H(+)</text>
        <dbReference type="Rhea" id="RHEA:16437"/>
        <dbReference type="ChEBI" id="CHEBI:15378"/>
        <dbReference type="ChEBI" id="CHEBI:16042"/>
        <dbReference type="ChEBI" id="CHEBI:17792"/>
        <dbReference type="ChEBI" id="CHEBI:57925"/>
        <dbReference type="ChEBI" id="CHEBI:90779"/>
        <dbReference type="EC" id="2.5.1.18"/>
    </reaction>
</comment>
<dbReference type="GO" id="GO:0006749">
    <property type="term" value="P:glutathione metabolic process"/>
    <property type="evidence" value="ECO:0007669"/>
    <property type="project" value="TreeGrafter"/>
</dbReference>
<dbReference type="FunFam" id="3.40.30.10:FF:000016">
    <property type="entry name" value="Glutathione S-transferase F2"/>
    <property type="match status" value="1"/>
</dbReference>
<protein>
    <recommendedName>
        <fullName evidence="1">glutathione transferase</fullName>
        <ecNumber evidence="1">2.5.1.18</ecNumber>
    </recommendedName>
</protein>
<dbReference type="GO" id="GO:0005737">
    <property type="term" value="C:cytoplasm"/>
    <property type="evidence" value="ECO:0007669"/>
    <property type="project" value="TreeGrafter"/>
</dbReference>
<keyword evidence="8" id="KW-1185">Reference proteome</keyword>
<dbReference type="InterPro" id="IPR036282">
    <property type="entry name" value="Glutathione-S-Trfase_C_sf"/>
</dbReference>
<dbReference type="Gene3D" id="1.20.1050.10">
    <property type="match status" value="1"/>
</dbReference>
<organism evidence="7 8">
    <name type="scientific">Galerina marginata (strain CBS 339.88)</name>
    <dbReference type="NCBI Taxonomy" id="685588"/>
    <lineage>
        <taxon>Eukaryota</taxon>
        <taxon>Fungi</taxon>
        <taxon>Dikarya</taxon>
        <taxon>Basidiomycota</taxon>
        <taxon>Agaricomycotina</taxon>
        <taxon>Agaricomycetes</taxon>
        <taxon>Agaricomycetidae</taxon>
        <taxon>Agaricales</taxon>
        <taxon>Agaricineae</taxon>
        <taxon>Strophariaceae</taxon>
        <taxon>Galerina</taxon>
    </lineage>
</organism>
<dbReference type="HOGENOM" id="CLU_011226_5_1_1"/>
<gene>
    <name evidence="7" type="ORF">GALMADRAFT_129216</name>
</gene>
<dbReference type="PROSITE" id="PS50404">
    <property type="entry name" value="GST_NTER"/>
    <property type="match status" value="1"/>
</dbReference>